<dbReference type="AlphaFoldDB" id="W2L0T0"/>
<name>W2L0T0_PHYNI</name>
<accession>W2L0T0</accession>
<sequence length="50" mass="5258">WHAASPRSIASCVLAGIHVVPDARLGRDVDSIELSTAIRHTAVLLGRVGL</sequence>
<feature type="non-terminal residue" evidence="1">
    <location>
        <position position="1"/>
    </location>
</feature>
<protein>
    <submittedName>
        <fullName evidence="1">Uncharacterized protein</fullName>
    </submittedName>
</protein>
<proteinExistence type="predicted"/>
<feature type="non-terminal residue" evidence="1">
    <location>
        <position position="50"/>
    </location>
</feature>
<dbReference type="Proteomes" id="UP000054423">
    <property type="component" value="Unassembled WGS sequence"/>
</dbReference>
<organism evidence="1">
    <name type="scientific">Phytophthora nicotianae</name>
    <name type="common">Potato buckeye rot agent</name>
    <name type="synonym">Phytophthora parasitica</name>
    <dbReference type="NCBI Taxonomy" id="4792"/>
    <lineage>
        <taxon>Eukaryota</taxon>
        <taxon>Sar</taxon>
        <taxon>Stramenopiles</taxon>
        <taxon>Oomycota</taxon>
        <taxon>Peronosporomycetes</taxon>
        <taxon>Peronosporales</taxon>
        <taxon>Peronosporaceae</taxon>
        <taxon>Phytophthora</taxon>
    </lineage>
</organism>
<dbReference type="EMBL" id="KI680188">
    <property type="protein sequence ID" value="ETL91028.1"/>
    <property type="molecule type" value="Genomic_DNA"/>
</dbReference>
<gene>
    <name evidence="1" type="ORF">L917_10384</name>
</gene>
<evidence type="ECO:0000313" key="1">
    <source>
        <dbReference type="EMBL" id="ETL91028.1"/>
    </source>
</evidence>
<reference evidence="1" key="1">
    <citation type="submission" date="2013-11" db="EMBL/GenBank/DDBJ databases">
        <title>The Genome Sequence of Phytophthora parasitica CHvinca01.</title>
        <authorList>
            <consortium name="The Broad Institute Genomics Platform"/>
            <person name="Russ C."/>
            <person name="Tyler B."/>
            <person name="Panabieres F."/>
            <person name="Shan W."/>
            <person name="Tripathy S."/>
            <person name="Grunwald N."/>
            <person name="Machado M."/>
            <person name="Johnson C.S."/>
            <person name="Arredondo F."/>
            <person name="Hong C."/>
            <person name="Coffey M."/>
            <person name="Young S.K."/>
            <person name="Zeng Q."/>
            <person name="Gargeya S."/>
            <person name="Fitzgerald M."/>
            <person name="Abouelleil A."/>
            <person name="Alvarado L."/>
            <person name="Chapman S.B."/>
            <person name="Gainer-Dewar J."/>
            <person name="Goldberg J."/>
            <person name="Griggs A."/>
            <person name="Gujja S."/>
            <person name="Hansen M."/>
            <person name="Howarth C."/>
            <person name="Imamovic A."/>
            <person name="Ireland A."/>
            <person name="Larimer J."/>
            <person name="McCowan C."/>
            <person name="Murphy C."/>
            <person name="Pearson M."/>
            <person name="Poon T.W."/>
            <person name="Priest M."/>
            <person name="Roberts A."/>
            <person name="Saif S."/>
            <person name="Shea T."/>
            <person name="Sykes S."/>
            <person name="Wortman J."/>
            <person name="Nusbaum C."/>
            <person name="Birren B."/>
        </authorList>
    </citation>
    <scope>NUCLEOTIDE SEQUENCE [LARGE SCALE GENOMIC DNA]</scope>
    <source>
        <strain evidence="1">CHvinca01</strain>
    </source>
</reference>